<evidence type="ECO:0000256" key="4">
    <source>
        <dbReference type="ARBA" id="ARBA00022777"/>
    </source>
</evidence>
<evidence type="ECO:0000256" key="3">
    <source>
        <dbReference type="ARBA" id="ARBA00022741"/>
    </source>
</evidence>
<dbReference type="GO" id="GO:0005524">
    <property type="term" value="F:ATP binding"/>
    <property type="evidence" value="ECO:0007669"/>
    <property type="project" value="UniProtKB-KW"/>
</dbReference>
<accession>K0SU02</accession>
<keyword evidence="5" id="KW-0067">ATP-binding</keyword>
<evidence type="ECO:0008006" key="9">
    <source>
        <dbReference type="Google" id="ProtNLM"/>
    </source>
</evidence>
<evidence type="ECO:0000313" key="7">
    <source>
        <dbReference type="EMBL" id="EJK69878.1"/>
    </source>
</evidence>
<evidence type="ECO:0000256" key="2">
    <source>
        <dbReference type="ARBA" id="ARBA00022679"/>
    </source>
</evidence>
<evidence type="ECO:0000313" key="8">
    <source>
        <dbReference type="Proteomes" id="UP000266841"/>
    </source>
</evidence>
<keyword evidence="3" id="KW-0547">Nucleotide-binding</keyword>
<dbReference type="Gene3D" id="1.10.510.10">
    <property type="entry name" value="Transferase(Phosphotransferase) domain 1"/>
    <property type="match status" value="1"/>
</dbReference>
<dbReference type="SUPFAM" id="SSF56112">
    <property type="entry name" value="Protein kinase-like (PK-like)"/>
    <property type="match status" value="1"/>
</dbReference>
<feature type="region of interest" description="Disordered" evidence="6">
    <location>
        <begin position="63"/>
        <end position="82"/>
    </location>
</feature>
<comment type="caution">
    <text evidence="7">The sequence shown here is derived from an EMBL/GenBank/DDBJ whole genome shotgun (WGS) entry which is preliminary data.</text>
</comment>
<proteinExistence type="predicted"/>
<evidence type="ECO:0000256" key="6">
    <source>
        <dbReference type="SAM" id="MobiDB-lite"/>
    </source>
</evidence>
<name>K0SU02_THAOC</name>
<organism evidence="7 8">
    <name type="scientific">Thalassiosira oceanica</name>
    <name type="common">Marine diatom</name>
    <dbReference type="NCBI Taxonomy" id="159749"/>
    <lineage>
        <taxon>Eukaryota</taxon>
        <taxon>Sar</taxon>
        <taxon>Stramenopiles</taxon>
        <taxon>Ochrophyta</taxon>
        <taxon>Bacillariophyta</taxon>
        <taxon>Coscinodiscophyceae</taxon>
        <taxon>Thalassiosirophycidae</taxon>
        <taxon>Thalassiosirales</taxon>
        <taxon>Thalassiosiraceae</taxon>
        <taxon>Thalassiosira</taxon>
    </lineage>
</organism>
<dbReference type="PANTHER" id="PTHR24353:SF147">
    <property type="entry name" value="CGMP-DEPENDENT SERINE_THREONIN PROTEIN KINASE-RELATED"/>
    <property type="match status" value="1"/>
</dbReference>
<dbReference type="Proteomes" id="UP000266841">
    <property type="component" value="Unassembled WGS sequence"/>
</dbReference>
<feature type="non-terminal residue" evidence="7">
    <location>
        <position position="1"/>
    </location>
</feature>
<dbReference type="EMBL" id="AGNL01009428">
    <property type="protein sequence ID" value="EJK69878.1"/>
    <property type="molecule type" value="Genomic_DNA"/>
</dbReference>
<dbReference type="AlphaFoldDB" id="K0SU02"/>
<evidence type="ECO:0000256" key="1">
    <source>
        <dbReference type="ARBA" id="ARBA00022527"/>
    </source>
</evidence>
<keyword evidence="4" id="KW-0418">Kinase</keyword>
<dbReference type="PANTHER" id="PTHR24353">
    <property type="entry name" value="CYCLIC NUCLEOTIDE-DEPENDENT PROTEIN KINASE"/>
    <property type="match status" value="1"/>
</dbReference>
<sequence length="107" mass="12241">KKTFLGIEHVKMPRNFSSGLEDLIVNLLVADQSKRMGRAKGISAIFNHRWFSGFDFEGLQNQTMQTPFSPDLPTDLRDLGRDEPIEMNAPECNWWPDFQAIDKSLEG</sequence>
<keyword evidence="1" id="KW-0723">Serine/threonine-protein kinase</keyword>
<dbReference type="GO" id="GO:0004674">
    <property type="term" value="F:protein serine/threonine kinase activity"/>
    <property type="evidence" value="ECO:0007669"/>
    <property type="project" value="UniProtKB-KW"/>
</dbReference>
<keyword evidence="2" id="KW-0808">Transferase</keyword>
<dbReference type="OrthoDB" id="63267at2759"/>
<evidence type="ECO:0000256" key="5">
    <source>
        <dbReference type="ARBA" id="ARBA00022840"/>
    </source>
</evidence>
<dbReference type="InterPro" id="IPR011009">
    <property type="entry name" value="Kinase-like_dom_sf"/>
</dbReference>
<keyword evidence="8" id="KW-1185">Reference proteome</keyword>
<gene>
    <name evidence="7" type="ORF">THAOC_08824</name>
</gene>
<reference evidence="7 8" key="1">
    <citation type="journal article" date="2012" name="Genome Biol.">
        <title>Genome and low-iron response of an oceanic diatom adapted to chronic iron limitation.</title>
        <authorList>
            <person name="Lommer M."/>
            <person name="Specht M."/>
            <person name="Roy A.S."/>
            <person name="Kraemer L."/>
            <person name="Andreson R."/>
            <person name="Gutowska M.A."/>
            <person name="Wolf J."/>
            <person name="Bergner S.V."/>
            <person name="Schilhabel M.B."/>
            <person name="Klostermeier U.C."/>
            <person name="Beiko R.G."/>
            <person name="Rosenstiel P."/>
            <person name="Hippler M."/>
            <person name="Laroche J."/>
        </authorList>
    </citation>
    <scope>NUCLEOTIDE SEQUENCE [LARGE SCALE GENOMIC DNA]</scope>
    <source>
        <strain evidence="7 8">CCMP1005</strain>
    </source>
</reference>
<protein>
    <recommendedName>
        <fullName evidence="9">AGC-kinase C-terminal domain-containing protein</fullName>
    </recommendedName>
</protein>